<feature type="non-terminal residue" evidence="1">
    <location>
        <position position="1"/>
    </location>
</feature>
<evidence type="ECO:0000313" key="1">
    <source>
        <dbReference type="EMBL" id="JAP48340.1"/>
    </source>
</evidence>
<sequence>SLNWRLTENETVFHPPVIGAACFEYRCSSDEGGLIIQLAGGLEVPCPRAGVEQRFDVCIRSRGLTVSGAVLCPPCLDFCEASSCNVSRVNERTWSPAINVSAGEPSEELVFGACVSTASLADPYVILRFFRRLYLPLFAFNIFISLP</sequence>
<reference evidence="1" key="1">
    <citation type="submission" date="2016-01" db="EMBL/GenBank/DDBJ databases">
        <title>Reference transcriptome for the parasite Schistocephalus solidus: insights into the molecular evolution of parasitism.</title>
        <authorList>
            <person name="Hebert F.O."/>
            <person name="Grambauer S."/>
            <person name="Barber I."/>
            <person name="Landry C.R."/>
            <person name="Aubin-Horth N."/>
        </authorList>
    </citation>
    <scope>NUCLEOTIDE SEQUENCE</scope>
</reference>
<organism evidence="1">
    <name type="scientific">Schistocephalus solidus</name>
    <name type="common">Tapeworm</name>
    <dbReference type="NCBI Taxonomy" id="70667"/>
    <lineage>
        <taxon>Eukaryota</taxon>
        <taxon>Metazoa</taxon>
        <taxon>Spiralia</taxon>
        <taxon>Lophotrochozoa</taxon>
        <taxon>Platyhelminthes</taxon>
        <taxon>Cestoda</taxon>
        <taxon>Eucestoda</taxon>
        <taxon>Diphyllobothriidea</taxon>
        <taxon>Diphyllobothriidae</taxon>
        <taxon>Schistocephalus</taxon>
    </lineage>
</organism>
<dbReference type="AlphaFoldDB" id="A0A0X3PAI9"/>
<dbReference type="EMBL" id="GEEE01014885">
    <property type="protein sequence ID" value="JAP48340.1"/>
    <property type="molecule type" value="Transcribed_RNA"/>
</dbReference>
<name>A0A0X3PAI9_SCHSO</name>
<accession>A0A0X3PAI9</accession>
<proteinExistence type="predicted"/>
<gene>
    <name evidence="1" type="ORF">TR87002</name>
</gene>
<protein>
    <submittedName>
        <fullName evidence="1">Uncharacterized protein</fullName>
    </submittedName>
</protein>